<gene>
    <name evidence="12" type="primary">ltrA</name>
    <name evidence="12" type="ORF">IW967_02950</name>
</gene>
<dbReference type="RefSeq" id="WP_195867076.1">
    <property type="nucleotide sequence ID" value="NZ_JADPKZ010000028.1"/>
</dbReference>
<dbReference type="PROSITE" id="PS50878">
    <property type="entry name" value="RT_POL"/>
    <property type="match status" value="1"/>
</dbReference>
<dbReference type="GO" id="GO:0003964">
    <property type="term" value="F:RNA-directed DNA polymerase activity"/>
    <property type="evidence" value="ECO:0007669"/>
    <property type="project" value="UniProtKB-KW"/>
</dbReference>
<evidence type="ECO:0000313" key="12">
    <source>
        <dbReference type="EMBL" id="MBF8376831.1"/>
    </source>
</evidence>
<keyword evidence="7" id="KW-0051">Antiviral defense</keyword>
<evidence type="ECO:0000256" key="4">
    <source>
        <dbReference type="ARBA" id="ARBA00022723"/>
    </source>
</evidence>
<dbReference type="PANTHER" id="PTHR34047:SF8">
    <property type="entry name" value="PROTEIN YKFC"/>
    <property type="match status" value="1"/>
</dbReference>
<keyword evidence="3 12" id="KW-0548">Nucleotidyltransferase</keyword>
<evidence type="ECO:0000259" key="11">
    <source>
        <dbReference type="PROSITE" id="PS50878"/>
    </source>
</evidence>
<feature type="compositionally biased region" description="Polar residues" evidence="10">
    <location>
        <begin position="37"/>
        <end position="48"/>
    </location>
</feature>
<dbReference type="Pfam" id="PF08388">
    <property type="entry name" value="GIIM"/>
    <property type="match status" value="1"/>
</dbReference>
<keyword evidence="5" id="KW-0460">Magnesium</keyword>
<evidence type="ECO:0000256" key="2">
    <source>
        <dbReference type="ARBA" id="ARBA00022679"/>
    </source>
</evidence>
<keyword evidence="13" id="KW-1185">Reference proteome</keyword>
<sequence>MRSYGGHRQQKTPQGALNRKEAVKPQGSGYQGPSSSLAQIETPSSGTETSLLEKMLERGNMLEALRRVESNKGAPGVDGVTVAELRSYVQTHWAEVRQQLLEGTYKPQPVRRVEIPKPGGGVRGLGIPTVMDRLIQQALLQVLNPIFDPGFSENSFGFRPGRSAHDALRRAQEHIRAGYRWAVDLDLAKFFDRVNHDMLMARVARKVRDKRVLKLIRSYLEAGVMMNGVVVRNEEGTPQGGPLSPLLANIMLDDFDKELERRGHRFARYADDCNVYVGSKRAGERVMASLTRYLEETLKLKVNQEKSAVDRPWRLKFLGYSFLADEDATLRLAPKTVERFKERIRELTSRSRSMSIQERIRKVNAYILGWVAYYRLAAMKMHCMRFDAWIRRRVRMCIWKQWKRVRTRYRELRALGIAEEIVHMTANSRRGSWFMARILNRILDRGYLTKLGLRSMYTRYLELRSVS</sequence>
<keyword evidence="6 12" id="KW-0695">RNA-directed DNA polymerase</keyword>
<feature type="domain" description="Reverse transcriptase" evidence="11">
    <location>
        <begin position="96"/>
        <end position="322"/>
    </location>
</feature>
<keyword evidence="2 12" id="KW-0808">Transferase</keyword>
<dbReference type="InterPro" id="IPR030931">
    <property type="entry name" value="Group_II_RT_mat"/>
</dbReference>
<comment type="similarity">
    <text evidence="8">Belongs to the bacterial reverse transcriptase family.</text>
</comment>
<dbReference type="PRINTS" id="PR00866">
    <property type="entry name" value="RNADNAPOLMS"/>
</dbReference>
<evidence type="ECO:0000256" key="6">
    <source>
        <dbReference type="ARBA" id="ARBA00022918"/>
    </source>
</evidence>
<dbReference type="Pfam" id="PF00078">
    <property type="entry name" value="RVT_1"/>
    <property type="match status" value="1"/>
</dbReference>
<reference evidence="12 13" key="1">
    <citation type="submission" date="2020-11" db="EMBL/GenBank/DDBJ databases">
        <title>Genomic insight of Alicyclobacillus mali FL 18 reveals a new arsenic-resistant strain, with potential in environmental biotechnology.</title>
        <authorList>
            <person name="Fiorentino G."/>
            <person name="Gallo G."/>
            <person name="Aulitto M."/>
        </authorList>
    </citation>
    <scope>NUCLEOTIDE SEQUENCE [LARGE SCALE GENOMIC DNA]</scope>
    <source>
        <strain evidence="12 13">FL 18</strain>
    </source>
</reference>
<evidence type="ECO:0000256" key="3">
    <source>
        <dbReference type="ARBA" id="ARBA00022695"/>
    </source>
</evidence>
<dbReference type="InterPro" id="IPR043502">
    <property type="entry name" value="DNA/RNA_pol_sf"/>
</dbReference>
<evidence type="ECO:0000256" key="9">
    <source>
        <dbReference type="ARBA" id="ARBA00048173"/>
    </source>
</evidence>
<keyword evidence="4" id="KW-0479">Metal-binding</keyword>
<feature type="compositionally biased region" description="Low complexity" evidence="10">
    <location>
        <begin position="25"/>
        <end position="36"/>
    </location>
</feature>
<feature type="region of interest" description="Disordered" evidence="10">
    <location>
        <begin position="1"/>
        <end position="48"/>
    </location>
</feature>
<dbReference type="Proteomes" id="UP000642910">
    <property type="component" value="Unassembled WGS sequence"/>
</dbReference>
<evidence type="ECO:0000256" key="10">
    <source>
        <dbReference type="SAM" id="MobiDB-lite"/>
    </source>
</evidence>
<comment type="catalytic activity">
    <reaction evidence="9">
        <text>DNA(n) + a 2'-deoxyribonucleoside 5'-triphosphate = DNA(n+1) + diphosphate</text>
        <dbReference type="Rhea" id="RHEA:22508"/>
        <dbReference type="Rhea" id="RHEA-COMP:17339"/>
        <dbReference type="Rhea" id="RHEA-COMP:17340"/>
        <dbReference type="ChEBI" id="CHEBI:33019"/>
        <dbReference type="ChEBI" id="CHEBI:61560"/>
        <dbReference type="ChEBI" id="CHEBI:173112"/>
        <dbReference type="EC" id="2.7.7.49"/>
    </reaction>
</comment>
<name>A0ABS0F0N4_9BACL</name>
<dbReference type="PANTHER" id="PTHR34047">
    <property type="entry name" value="NUCLEAR INTRON MATURASE 1, MITOCHONDRIAL-RELATED"/>
    <property type="match status" value="1"/>
</dbReference>
<dbReference type="SUPFAM" id="SSF56672">
    <property type="entry name" value="DNA/RNA polymerases"/>
    <property type="match status" value="1"/>
</dbReference>
<dbReference type="InterPro" id="IPR000477">
    <property type="entry name" value="RT_dom"/>
</dbReference>
<dbReference type="InterPro" id="IPR013597">
    <property type="entry name" value="Mat_intron_G2"/>
</dbReference>
<evidence type="ECO:0000256" key="7">
    <source>
        <dbReference type="ARBA" id="ARBA00023118"/>
    </source>
</evidence>
<protein>
    <recommendedName>
        <fullName evidence="1">RNA-directed DNA polymerase</fullName>
        <ecNumber evidence="1">2.7.7.49</ecNumber>
    </recommendedName>
</protein>
<dbReference type="EC" id="2.7.7.49" evidence="1"/>
<evidence type="ECO:0000256" key="1">
    <source>
        <dbReference type="ARBA" id="ARBA00012493"/>
    </source>
</evidence>
<evidence type="ECO:0000256" key="8">
    <source>
        <dbReference type="ARBA" id="ARBA00034120"/>
    </source>
</evidence>
<dbReference type="NCBIfam" id="TIGR04416">
    <property type="entry name" value="group_II_RT_mat"/>
    <property type="match status" value="1"/>
</dbReference>
<proteinExistence type="inferred from homology"/>
<evidence type="ECO:0000313" key="13">
    <source>
        <dbReference type="Proteomes" id="UP000642910"/>
    </source>
</evidence>
<dbReference type="InterPro" id="IPR051083">
    <property type="entry name" value="GrpII_Intron_Splice-Mob/Def"/>
</dbReference>
<dbReference type="CDD" id="cd01651">
    <property type="entry name" value="RT_G2_intron"/>
    <property type="match status" value="1"/>
</dbReference>
<evidence type="ECO:0000256" key="5">
    <source>
        <dbReference type="ARBA" id="ARBA00022842"/>
    </source>
</evidence>
<organism evidence="12 13">
    <name type="scientific">Alicyclobacillus mali</name>
    <name type="common">ex Roth et al. 2021</name>
    <dbReference type="NCBI Taxonomy" id="1123961"/>
    <lineage>
        <taxon>Bacteria</taxon>
        <taxon>Bacillati</taxon>
        <taxon>Bacillota</taxon>
        <taxon>Bacilli</taxon>
        <taxon>Bacillales</taxon>
        <taxon>Alicyclobacillaceae</taxon>
        <taxon>Alicyclobacillus</taxon>
    </lineage>
</organism>
<accession>A0ABS0F0N4</accession>
<dbReference type="EMBL" id="JADPKZ010000028">
    <property type="protein sequence ID" value="MBF8376831.1"/>
    <property type="molecule type" value="Genomic_DNA"/>
</dbReference>
<dbReference type="InterPro" id="IPR000123">
    <property type="entry name" value="Reverse_transcriptase_msDNA"/>
</dbReference>
<comment type="caution">
    <text evidence="12">The sequence shown here is derived from an EMBL/GenBank/DDBJ whole genome shotgun (WGS) entry which is preliminary data.</text>
</comment>